<evidence type="ECO:0000256" key="4">
    <source>
        <dbReference type="ARBA" id="ARBA00022989"/>
    </source>
</evidence>
<evidence type="ECO:0000313" key="9">
    <source>
        <dbReference type="EMBL" id="KAF6757400.1"/>
    </source>
</evidence>
<dbReference type="InterPro" id="IPR000535">
    <property type="entry name" value="MSP_dom"/>
</dbReference>
<evidence type="ECO:0000256" key="7">
    <source>
        <dbReference type="SAM" id="MobiDB-lite"/>
    </source>
</evidence>
<feature type="domain" description="MSP" evidence="8">
    <location>
        <begin position="66"/>
        <end position="190"/>
    </location>
</feature>
<name>A0A8H6M775_9AGAR</name>
<dbReference type="GO" id="GO:0051685">
    <property type="term" value="P:maintenance of ER location"/>
    <property type="evidence" value="ECO:0007669"/>
    <property type="project" value="UniProtKB-ARBA"/>
</dbReference>
<dbReference type="GO" id="GO:0033149">
    <property type="term" value="F:FFAT motif binding"/>
    <property type="evidence" value="ECO:0007669"/>
    <property type="project" value="TreeGrafter"/>
</dbReference>
<protein>
    <submittedName>
        <fullName evidence="9">PapD-like protein</fullName>
    </submittedName>
</protein>
<dbReference type="GO" id="GO:0007009">
    <property type="term" value="P:plasma membrane organization"/>
    <property type="evidence" value="ECO:0007669"/>
    <property type="project" value="UniProtKB-ARBA"/>
</dbReference>
<dbReference type="InterPro" id="IPR008962">
    <property type="entry name" value="PapD-like_sf"/>
</dbReference>
<dbReference type="GO" id="GO:0061817">
    <property type="term" value="P:endoplasmic reticulum-plasma membrane tethering"/>
    <property type="evidence" value="ECO:0007669"/>
    <property type="project" value="TreeGrafter"/>
</dbReference>
<dbReference type="PANTHER" id="PTHR10809:SF6">
    <property type="entry name" value="AT11025P-RELATED"/>
    <property type="match status" value="1"/>
</dbReference>
<evidence type="ECO:0000256" key="2">
    <source>
        <dbReference type="ARBA" id="ARBA00008932"/>
    </source>
</evidence>
<organism evidence="9 10">
    <name type="scientific">Ephemerocybe angulata</name>
    <dbReference type="NCBI Taxonomy" id="980116"/>
    <lineage>
        <taxon>Eukaryota</taxon>
        <taxon>Fungi</taxon>
        <taxon>Dikarya</taxon>
        <taxon>Basidiomycota</taxon>
        <taxon>Agaricomycotina</taxon>
        <taxon>Agaricomycetes</taxon>
        <taxon>Agaricomycetidae</taxon>
        <taxon>Agaricales</taxon>
        <taxon>Agaricineae</taxon>
        <taxon>Psathyrellaceae</taxon>
        <taxon>Ephemerocybe</taxon>
    </lineage>
</organism>
<sequence length="425" mass="46336">MARMQSRLAAMDPLVSLASQLVGGRSGPGGQFGGVSQGEINQGPDHVATPPTHLSLYSALSRPKMSVSLTPSNTLGFRRPLTSLVKRSLTITNNNAQPIAFKVKTTAPKLYCVRPNSGRVEPGESQEVSVMLQALKEEPPLNAKCKDKFLIQSTVITPDKETMSLQEIWATTDTNEEGRVHQQKLRVTYLPAEGQTLEEEDETAHANMTSIISQSDSHNYDTVQQHPATNGAAPIPSAFTHTDAPQHEERPHTPPGDFSFAREESHEAHPPVVENHEVPVVSEPSHRAPSPPPPMPVPEPAPAPTVVTPTPQPAPAPAPVREEPRSKPAPAPAPVIVVEENPLNEQLLNENKVLKAELEKLKNELAVKFTQPPPVTELRQRRRRSSASETDVNTVPEVSQLQEGVPLNLVVAISFAVFFMTYIFF</sequence>
<dbReference type="InterPro" id="IPR013783">
    <property type="entry name" value="Ig-like_fold"/>
</dbReference>
<dbReference type="GO" id="GO:0160219">
    <property type="term" value="C:cortical endoplasmic reticulum membrane"/>
    <property type="evidence" value="ECO:0007669"/>
    <property type="project" value="UniProtKB-ARBA"/>
</dbReference>
<dbReference type="FunFam" id="2.60.40.10:FF:000813">
    <property type="entry name" value="Vesicle-associated protein 1-1"/>
    <property type="match status" value="1"/>
</dbReference>
<feature type="compositionally biased region" description="Polar residues" evidence="7">
    <location>
        <begin position="214"/>
        <end position="228"/>
    </location>
</feature>
<dbReference type="GO" id="GO:1902647">
    <property type="term" value="P:negative regulation of 1-phosphatidyl-1D-myo-inositol 4,5-bisphosphate biosynthetic process"/>
    <property type="evidence" value="ECO:0007669"/>
    <property type="project" value="UniProtKB-ARBA"/>
</dbReference>
<comment type="similarity">
    <text evidence="2">Belongs to the VAMP-associated protein (VAP) (TC 9.B.17) family.</text>
</comment>
<dbReference type="Pfam" id="PF00635">
    <property type="entry name" value="Motile_Sperm"/>
    <property type="match status" value="1"/>
</dbReference>
<evidence type="ECO:0000256" key="6">
    <source>
        <dbReference type="SAM" id="Coils"/>
    </source>
</evidence>
<dbReference type="AlphaFoldDB" id="A0A8H6M775"/>
<evidence type="ECO:0000313" key="10">
    <source>
        <dbReference type="Proteomes" id="UP000521943"/>
    </source>
</evidence>
<feature type="region of interest" description="Disordered" evidence="7">
    <location>
        <begin position="376"/>
        <end position="395"/>
    </location>
</feature>
<keyword evidence="10" id="KW-1185">Reference proteome</keyword>
<dbReference type="GO" id="GO:0090158">
    <property type="term" value="P:endoplasmic reticulum membrane organization"/>
    <property type="evidence" value="ECO:0007669"/>
    <property type="project" value="TreeGrafter"/>
</dbReference>
<feature type="compositionally biased region" description="Basic and acidic residues" evidence="7">
    <location>
        <begin position="260"/>
        <end position="277"/>
    </location>
</feature>
<feature type="compositionally biased region" description="Pro residues" evidence="7">
    <location>
        <begin position="289"/>
        <end position="303"/>
    </location>
</feature>
<keyword evidence="4" id="KW-1133">Transmembrane helix</keyword>
<accession>A0A8H6M775</accession>
<keyword evidence="6" id="KW-0175">Coiled coil</keyword>
<evidence type="ECO:0000256" key="3">
    <source>
        <dbReference type="ARBA" id="ARBA00022692"/>
    </source>
</evidence>
<feature type="coiled-coil region" evidence="6">
    <location>
        <begin position="344"/>
        <end position="371"/>
    </location>
</feature>
<dbReference type="Proteomes" id="UP000521943">
    <property type="component" value="Unassembled WGS sequence"/>
</dbReference>
<gene>
    <name evidence="9" type="ORF">DFP72DRAFT_1006734</name>
</gene>
<reference evidence="9 10" key="1">
    <citation type="submission" date="2020-07" db="EMBL/GenBank/DDBJ databases">
        <title>Comparative genomics of pyrophilous fungi reveals a link between fire events and developmental genes.</title>
        <authorList>
            <consortium name="DOE Joint Genome Institute"/>
            <person name="Steindorff A.S."/>
            <person name="Carver A."/>
            <person name="Calhoun S."/>
            <person name="Stillman K."/>
            <person name="Liu H."/>
            <person name="Lipzen A."/>
            <person name="Pangilinan J."/>
            <person name="Labutti K."/>
            <person name="Bruns T.D."/>
            <person name="Grigoriev I.V."/>
        </authorList>
    </citation>
    <scope>NUCLEOTIDE SEQUENCE [LARGE SCALE GENOMIC DNA]</scope>
    <source>
        <strain evidence="9 10">CBS 144469</strain>
    </source>
</reference>
<evidence type="ECO:0000259" key="8">
    <source>
        <dbReference type="PROSITE" id="PS50202"/>
    </source>
</evidence>
<keyword evidence="3" id="KW-0812">Transmembrane</keyword>
<feature type="region of interest" description="Disordered" evidence="7">
    <location>
        <begin position="214"/>
        <end position="332"/>
    </location>
</feature>
<comment type="caution">
    <text evidence="9">The sequence shown here is derived from an EMBL/GenBank/DDBJ whole genome shotgun (WGS) entry which is preliminary data.</text>
</comment>
<dbReference type="InterPro" id="IPR016763">
    <property type="entry name" value="VAP"/>
</dbReference>
<dbReference type="GO" id="GO:0005886">
    <property type="term" value="C:plasma membrane"/>
    <property type="evidence" value="ECO:0007669"/>
    <property type="project" value="TreeGrafter"/>
</dbReference>
<dbReference type="GO" id="GO:0160214">
    <property type="term" value="F:endoplasmic reticulum-plasma membrane adaptor activity"/>
    <property type="evidence" value="ECO:0007669"/>
    <property type="project" value="UniProtKB-ARBA"/>
</dbReference>
<comment type="subcellular location">
    <subcellularLocation>
        <location evidence="1">Membrane</location>
        <topology evidence="1">Single-pass type IV membrane protein</topology>
    </subcellularLocation>
</comment>
<evidence type="ECO:0000256" key="1">
    <source>
        <dbReference type="ARBA" id="ARBA00004211"/>
    </source>
</evidence>
<evidence type="ECO:0000256" key="5">
    <source>
        <dbReference type="ARBA" id="ARBA00023136"/>
    </source>
</evidence>
<dbReference type="GO" id="GO:0140506">
    <property type="term" value="F:endoplasmic reticulum-autophagosome adaptor activity"/>
    <property type="evidence" value="ECO:0007669"/>
    <property type="project" value="UniProtKB-ARBA"/>
</dbReference>
<dbReference type="GO" id="GO:0061709">
    <property type="term" value="P:reticulophagy"/>
    <property type="evidence" value="ECO:0007669"/>
    <property type="project" value="UniProtKB-ARBA"/>
</dbReference>
<proteinExistence type="inferred from homology"/>
<dbReference type="Gene3D" id="2.60.40.10">
    <property type="entry name" value="Immunoglobulins"/>
    <property type="match status" value="1"/>
</dbReference>
<dbReference type="OrthoDB" id="264603at2759"/>
<dbReference type="PANTHER" id="PTHR10809">
    <property type="entry name" value="VESICLE-ASSOCIATED MEMBRANE PROTEIN-ASSOCIATED PROTEIN"/>
    <property type="match status" value="1"/>
</dbReference>
<keyword evidence="5" id="KW-0472">Membrane</keyword>
<dbReference type="SUPFAM" id="SSF49354">
    <property type="entry name" value="PapD-like"/>
    <property type="match status" value="1"/>
</dbReference>
<dbReference type="GO" id="GO:0001786">
    <property type="term" value="F:phosphatidylserine binding"/>
    <property type="evidence" value="ECO:0007669"/>
    <property type="project" value="UniProtKB-ARBA"/>
</dbReference>
<dbReference type="PROSITE" id="PS50202">
    <property type="entry name" value="MSP"/>
    <property type="match status" value="1"/>
</dbReference>
<dbReference type="GO" id="GO:0035091">
    <property type="term" value="F:phosphatidylinositol binding"/>
    <property type="evidence" value="ECO:0007669"/>
    <property type="project" value="UniProtKB-ARBA"/>
</dbReference>
<dbReference type="EMBL" id="JACGCI010000022">
    <property type="protein sequence ID" value="KAF6757400.1"/>
    <property type="molecule type" value="Genomic_DNA"/>
</dbReference>